<dbReference type="PANTHER" id="PTHR14309">
    <property type="entry name" value="EXPRESSED PROTEIN"/>
    <property type="match status" value="1"/>
</dbReference>
<dbReference type="GO" id="GO:0016020">
    <property type="term" value="C:membrane"/>
    <property type="evidence" value="ECO:0007669"/>
    <property type="project" value="UniProtKB-SubCell"/>
</dbReference>
<protein>
    <recommendedName>
        <fullName evidence="4">PH domain-containing protein</fullName>
    </recommendedName>
</protein>
<feature type="compositionally biased region" description="Low complexity" evidence="3">
    <location>
        <begin position="48"/>
        <end position="62"/>
    </location>
</feature>
<dbReference type="InterPro" id="IPR039680">
    <property type="entry name" value="PLEKHB1/2"/>
</dbReference>
<reference evidence="5 6" key="1">
    <citation type="submission" date="2019-07" db="EMBL/GenBank/DDBJ databases">
        <title>Genomics analysis of Aphanomyces spp. identifies a new class of oomycete effector associated with host adaptation.</title>
        <authorList>
            <person name="Gaulin E."/>
        </authorList>
    </citation>
    <scope>NUCLEOTIDE SEQUENCE [LARGE SCALE GENOMIC DNA]</scope>
    <source>
        <strain evidence="5 6">ATCC 201684</strain>
    </source>
</reference>
<keyword evidence="2" id="KW-0472">Membrane</keyword>
<feature type="region of interest" description="Disordered" evidence="3">
    <location>
        <begin position="41"/>
        <end position="75"/>
    </location>
</feature>
<feature type="domain" description="PH" evidence="4">
    <location>
        <begin position="117"/>
        <end position="216"/>
    </location>
</feature>
<dbReference type="Proteomes" id="UP000481153">
    <property type="component" value="Unassembled WGS sequence"/>
</dbReference>
<feature type="compositionally biased region" description="Polar residues" evidence="3">
    <location>
        <begin position="66"/>
        <end position="75"/>
    </location>
</feature>
<dbReference type="CDD" id="cd00821">
    <property type="entry name" value="PH"/>
    <property type="match status" value="1"/>
</dbReference>
<evidence type="ECO:0000256" key="1">
    <source>
        <dbReference type="ARBA" id="ARBA00004370"/>
    </source>
</evidence>
<dbReference type="SMART" id="SM00233">
    <property type="entry name" value="PH"/>
    <property type="match status" value="3"/>
</dbReference>
<evidence type="ECO:0000313" key="5">
    <source>
        <dbReference type="EMBL" id="KAF0735084.1"/>
    </source>
</evidence>
<organism evidence="5 6">
    <name type="scientific">Aphanomyces euteiches</name>
    <dbReference type="NCBI Taxonomy" id="100861"/>
    <lineage>
        <taxon>Eukaryota</taxon>
        <taxon>Sar</taxon>
        <taxon>Stramenopiles</taxon>
        <taxon>Oomycota</taxon>
        <taxon>Saprolegniomycetes</taxon>
        <taxon>Saprolegniales</taxon>
        <taxon>Verrucalvaceae</taxon>
        <taxon>Aphanomyces</taxon>
    </lineage>
</organism>
<dbReference type="InterPro" id="IPR001849">
    <property type="entry name" value="PH_domain"/>
</dbReference>
<dbReference type="SUPFAM" id="SSF50729">
    <property type="entry name" value="PH domain-like"/>
    <property type="match status" value="3"/>
</dbReference>
<name>A0A6G0X5K1_9STRA</name>
<sequence>MAAVLATPGHIAMRGSQVGNEDMALIDEILSERSMFSAKSMGKMDSVTSPSPLDLTDSSSADDTPRSQLTHPTLNMLQSSSMSSFDSTRGGTTQDAPLVIPELEIESESSVEPVPKFLIRKGWIEKCGHTFKTWKWRYFELTRDGCLRYYTSEDKSVCKGMIHVEKTTKNDIVIQTHMSSREFFFVLSTPSRNYLFSTSTERTMKRWIRALESTGAHAGPGRWDPLRNTVHLTVDDDNKAHKWKGYEDPQDEQALMAGYLLKRGHVRTNWVQRFFRIEMADNHPMLRYYDDDRVTAKGSISLVNAYLSPGAPFSPDGRRNYFMLYCGTHELHLNALSEGDMRRWVHALAKAIVYRVHNPSAPPLPIQAAAAQATKIALGLPRVEIEFPSKESFETVLMERRSEALVVSQVSSLFPTLPLGAQLIRVNGTSIGLTLDAARLQLAQSAYPMVCEFICAPTKRGEMIKRSRSPRTLTSWKIREIVVEHGTLSILAWHEVRDSFSLTGCYLQILDIPGHPFCIAIGRSPAPADKLVLQASSLEDQMVWAATIHCSILMASQGLNVSGFDSHQLFFV</sequence>
<dbReference type="Pfam" id="PF00169">
    <property type="entry name" value="PH"/>
    <property type="match status" value="2"/>
</dbReference>
<dbReference type="Gene3D" id="2.30.29.30">
    <property type="entry name" value="Pleckstrin-homology domain (PH domain)/Phosphotyrosine-binding domain (PTB)"/>
    <property type="match status" value="3"/>
</dbReference>
<evidence type="ECO:0000259" key="4">
    <source>
        <dbReference type="PROSITE" id="PS50003"/>
    </source>
</evidence>
<feature type="domain" description="PH" evidence="4">
    <location>
        <begin position="456"/>
        <end position="553"/>
    </location>
</feature>
<dbReference type="FunFam" id="2.30.29.30:FF:000286">
    <property type="entry name" value="PH-protein kinase domain containing protein"/>
    <property type="match status" value="1"/>
</dbReference>
<evidence type="ECO:0000256" key="3">
    <source>
        <dbReference type="SAM" id="MobiDB-lite"/>
    </source>
</evidence>
<dbReference type="PROSITE" id="PS50003">
    <property type="entry name" value="PH_DOMAIN"/>
    <property type="match status" value="3"/>
</dbReference>
<accession>A0A6G0X5K1</accession>
<dbReference type="EMBL" id="VJMJ01000101">
    <property type="protein sequence ID" value="KAF0735084.1"/>
    <property type="molecule type" value="Genomic_DNA"/>
</dbReference>
<dbReference type="GO" id="GO:0045595">
    <property type="term" value="P:regulation of cell differentiation"/>
    <property type="evidence" value="ECO:0007669"/>
    <property type="project" value="TreeGrafter"/>
</dbReference>
<comment type="caution">
    <text evidence="5">The sequence shown here is derived from an EMBL/GenBank/DDBJ whole genome shotgun (WGS) entry which is preliminary data.</text>
</comment>
<gene>
    <name evidence="5" type="ORF">Ae201684_008297</name>
</gene>
<dbReference type="InterPro" id="IPR011993">
    <property type="entry name" value="PH-like_dom_sf"/>
</dbReference>
<dbReference type="VEuPathDB" id="FungiDB:AeMF1_015919"/>
<feature type="domain" description="PH" evidence="4">
    <location>
        <begin position="253"/>
        <end position="353"/>
    </location>
</feature>
<evidence type="ECO:0000313" key="6">
    <source>
        <dbReference type="Proteomes" id="UP000481153"/>
    </source>
</evidence>
<comment type="subcellular location">
    <subcellularLocation>
        <location evidence="1">Membrane</location>
    </subcellularLocation>
</comment>
<dbReference type="PANTHER" id="PTHR14309:SF10">
    <property type="entry name" value="PH DOMAIN-CONTAINING PROTEIN"/>
    <property type="match status" value="1"/>
</dbReference>
<evidence type="ECO:0000256" key="2">
    <source>
        <dbReference type="ARBA" id="ARBA00023136"/>
    </source>
</evidence>
<keyword evidence="6" id="KW-1185">Reference proteome</keyword>
<dbReference type="AlphaFoldDB" id="A0A6G0X5K1"/>
<proteinExistence type="predicted"/>